<accession>A0A6J4K8Z0</accession>
<name>A0A6J4K8Z0_9CYAN</name>
<reference evidence="5" key="1">
    <citation type="submission" date="2020-02" db="EMBL/GenBank/DDBJ databases">
        <authorList>
            <person name="Meier V. D."/>
        </authorList>
    </citation>
    <scope>NUCLEOTIDE SEQUENCE</scope>
    <source>
        <strain evidence="5">AVDCRST_MAG92</strain>
    </source>
</reference>
<feature type="domain" description="4'-phosphopantetheinyl transferase" evidence="4">
    <location>
        <begin position="14"/>
        <end position="114"/>
    </location>
</feature>
<evidence type="ECO:0000313" key="5">
    <source>
        <dbReference type="EMBL" id="CAA9297950.1"/>
    </source>
</evidence>
<keyword evidence="3" id="KW-0460">Magnesium</keyword>
<sequence length="141" mass="15968">MIVLEHEQITGVKGIGIDITSILKIARLIDRCDCLRQRPLGDRETLNSLFTANEIDYCQSTSNPYQFYALCFATKEAVGKALGTGLAGIDWNEIEANITHEKLTIHLHGKARIQAKKCGVQDWSATWWHWDNHIFVHVLAH</sequence>
<dbReference type="EMBL" id="CADCTM010000860">
    <property type="protein sequence ID" value="CAA9297950.1"/>
    <property type="molecule type" value="Genomic_DNA"/>
</dbReference>
<keyword evidence="2" id="KW-0479">Metal-binding</keyword>
<dbReference type="GO" id="GO:0006633">
    <property type="term" value="P:fatty acid biosynthetic process"/>
    <property type="evidence" value="ECO:0007669"/>
    <property type="project" value="InterPro"/>
</dbReference>
<organism evidence="5">
    <name type="scientific">uncultured Coleofasciculus sp</name>
    <dbReference type="NCBI Taxonomy" id="1267456"/>
    <lineage>
        <taxon>Bacteria</taxon>
        <taxon>Bacillati</taxon>
        <taxon>Cyanobacteriota</taxon>
        <taxon>Cyanophyceae</taxon>
        <taxon>Coleofasciculales</taxon>
        <taxon>Coleofasciculaceae</taxon>
        <taxon>Coleofasciculus</taxon>
        <taxon>environmental samples</taxon>
    </lineage>
</organism>
<dbReference type="GO" id="GO:0000287">
    <property type="term" value="F:magnesium ion binding"/>
    <property type="evidence" value="ECO:0007669"/>
    <property type="project" value="InterPro"/>
</dbReference>
<protein>
    <recommendedName>
        <fullName evidence="4">4'-phosphopantetheinyl transferase domain-containing protein</fullName>
    </recommendedName>
</protein>
<evidence type="ECO:0000256" key="1">
    <source>
        <dbReference type="ARBA" id="ARBA00022679"/>
    </source>
</evidence>
<keyword evidence="1" id="KW-0808">Transferase</keyword>
<dbReference type="Gene3D" id="3.90.470.20">
    <property type="entry name" value="4'-phosphopantetheinyl transferase domain"/>
    <property type="match status" value="1"/>
</dbReference>
<evidence type="ECO:0000259" key="4">
    <source>
        <dbReference type="Pfam" id="PF01648"/>
    </source>
</evidence>
<evidence type="ECO:0000256" key="2">
    <source>
        <dbReference type="ARBA" id="ARBA00022723"/>
    </source>
</evidence>
<dbReference type="InterPro" id="IPR037143">
    <property type="entry name" value="4-PPantetheinyl_Trfase_dom_sf"/>
</dbReference>
<dbReference type="SUPFAM" id="SSF56214">
    <property type="entry name" value="4'-phosphopantetheinyl transferase"/>
    <property type="match status" value="1"/>
</dbReference>
<gene>
    <name evidence="5" type="ORF">AVDCRST_MAG92-4864</name>
</gene>
<evidence type="ECO:0000256" key="3">
    <source>
        <dbReference type="ARBA" id="ARBA00022842"/>
    </source>
</evidence>
<proteinExistence type="predicted"/>
<dbReference type="InterPro" id="IPR008278">
    <property type="entry name" value="4-PPantetheinyl_Trfase_dom"/>
</dbReference>
<dbReference type="NCBIfam" id="TIGR00556">
    <property type="entry name" value="pantethn_trn"/>
    <property type="match status" value="1"/>
</dbReference>
<dbReference type="InterPro" id="IPR004568">
    <property type="entry name" value="Ppantetheine-prot_Trfase_dom"/>
</dbReference>
<dbReference type="Pfam" id="PF01648">
    <property type="entry name" value="ACPS"/>
    <property type="match status" value="1"/>
</dbReference>
<dbReference type="AlphaFoldDB" id="A0A6J4K8Z0"/>
<dbReference type="GO" id="GO:0008897">
    <property type="term" value="F:holo-[acyl-carrier-protein] synthase activity"/>
    <property type="evidence" value="ECO:0007669"/>
    <property type="project" value="InterPro"/>
</dbReference>